<name>A0A8H6Y024_9AGAR</name>
<feature type="chain" id="PRO_5034410408" evidence="1">
    <location>
        <begin position="20"/>
        <end position="197"/>
    </location>
</feature>
<evidence type="ECO:0000313" key="2">
    <source>
        <dbReference type="EMBL" id="KAF7349340.1"/>
    </source>
</evidence>
<accession>A0A8H6Y024</accession>
<sequence>MVQFTRSFFSLCLVAASFAVPTKRTVAQVEADIANIATQVTALDNDIKGFPASGLVGALNINTASTNLETTLNTATTDVKNTGAVDEADATTILNSVKAIQPVIIDGLTRISTEEPAFVNNTPFRRRLEFLIYMHRRLLPVAGIPALVLLDLQTLKTDTDAFGAALISAAPADLKAEATSILSAIDGAFATAIAAFS</sequence>
<dbReference type="GO" id="GO:0005576">
    <property type="term" value="C:extracellular region"/>
    <property type="evidence" value="ECO:0007669"/>
    <property type="project" value="TreeGrafter"/>
</dbReference>
<evidence type="ECO:0000313" key="3">
    <source>
        <dbReference type="Proteomes" id="UP000623467"/>
    </source>
</evidence>
<gene>
    <name evidence="2" type="ORF">MSAN_01723600</name>
</gene>
<dbReference type="InterPro" id="IPR021054">
    <property type="entry name" value="Cell_wall_mannoprotein_1"/>
</dbReference>
<dbReference type="PANTHER" id="PTHR38123">
    <property type="entry name" value="CELL WALL SERINE-THREONINE-RICH GALACTOMANNOPROTEIN MP1 (AFU_ORTHOLOGUE AFUA_4G03240)"/>
    <property type="match status" value="1"/>
</dbReference>
<feature type="signal peptide" evidence="1">
    <location>
        <begin position="1"/>
        <end position="19"/>
    </location>
</feature>
<dbReference type="Proteomes" id="UP000623467">
    <property type="component" value="Unassembled WGS sequence"/>
</dbReference>
<dbReference type="EMBL" id="JACAZH010000016">
    <property type="protein sequence ID" value="KAF7349340.1"/>
    <property type="molecule type" value="Genomic_DNA"/>
</dbReference>
<dbReference type="Gene3D" id="1.20.1280.140">
    <property type="match status" value="1"/>
</dbReference>
<reference evidence="2" key="1">
    <citation type="submission" date="2020-05" db="EMBL/GenBank/DDBJ databases">
        <title>Mycena genomes resolve the evolution of fungal bioluminescence.</title>
        <authorList>
            <person name="Tsai I.J."/>
        </authorList>
    </citation>
    <scope>NUCLEOTIDE SEQUENCE</scope>
    <source>
        <strain evidence="2">160909Yilan</strain>
    </source>
</reference>
<proteinExistence type="predicted"/>
<dbReference type="OrthoDB" id="3485059at2759"/>
<organism evidence="2 3">
    <name type="scientific">Mycena sanguinolenta</name>
    <dbReference type="NCBI Taxonomy" id="230812"/>
    <lineage>
        <taxon>Eukaryota</taxon>
        <taxon>Fungi</taxon>
        <taxon>Dikarya</taxon>
        <taxon>Basidiomycota</taxon>
        <taxon>Agaricomycotina</taxon>
        <taxon>Agaricomycetes</taxon>
        <taxon>Agaricomycetidae</taxon>
        <taxon>Agaricales</taxon>
        <taxon>Marasmiineae</taxon>
        <taxon>Mycenaceae</taxon>
        <taxon>Mycena</taxon>
    </lineage>
</organism>
<keyword evidence="1" id="KW-0732">Signal</keyword>
<dbReference type="PANTHER" id="PTHR38123:SF1">
    <property type="entry name" value="HYDROPHOBIC SURFACE BINDING PROTEIN"/>
    <property type="match status" value="1"/>
</dbReference>
<keyword evidence="3" id="KW-1185">Reference proteome</keyword>
<evidence type="ECO:0000256" key="1">
    <source>
        <dbReference type="SAM" id="SignalP"/>
    </source>
</evidence>
<dbReference type="AlphaFoldDB" id="A0A8H6Y024"/>
<dbReference type="Pfam" id="PF12296">
    <property type="entry name" value="HsbA"/>
    <property type="match status" value="1"/>
</dbReference>
<comment type="caution">
    <text evidence="2">The sequence shown here is derived from an EMBL/GenBank/DDBJ whole genome shotgun (WGS) entry which is preliminary data.</text>
</comment>
<protein>
    <submittedName>
        <fullName evidence="2">Hydrophobic surface binding protein</fullName>
    </submittedName>
</protein>